<keyword evidence="1" id="KW-0812">Transmembrane</keyword>
<evidence type="ECO:0000313" key="2">
    <source>
        <dbReference type="EMBL" id="SDJ10100.1"/>
    </source>
</evidence>
<dbReference type="RefSeq" id="WP_176757413.1">
    <property type="nucleotide sequence ID" value="NZ_FNEV01000002.1"/>
</dbReference>
<reference evidence="3" key="1">
    <citation type="submission" date="2016-10" db="EMBL/GenBank/DDBJ databases">
        <authorList>
            <person name="Varghese N."/>
            <person name="Submissions S."/>
        </authorList>
    </citation>
    <scope>NUCLEOTIDE SEQUENCE [LARGE SCALE GENOMIC DNA]</scope>
    <source>
        <strain evidence="3">DSM 4771</strain>
    </source>
</reference>
<evidence type="ECO:0000256" key="1">
    <source>
        <dbReference type="SAM" id="Phobius"/>
    </source>
</evidence>
<accession>A0A1G8R120</accession>
<sequence>MKNNNTQWLSVLGSIGIGIAAYSMMNGRGDQMAKLPANLTNMGNMGNQNQ</sequence>
<dbReference type="STRING" id="86666.SAMN04490247_0724"/>
<keyword evidence="1" id="KW-1133">Transmembrane helix</keyword>
<organism evidence="2 3">
    <name type="scientific">Salimicrobium halophilum</name>
    <dbReference type="NCBI Taxonomy" id="86666"/>
    <lineage>
        <taxon>Bacteria</taxon>
        <taxon>Bacillati</taxon>
        <taxon>Bacillota</taxon>
        <taxon>Bacilli</taxon>
        <taxon>Bacillales</taxon>
        <taxon>Bacillaceae</taxon>
        <taxon>Salimicrobium</taxon>
    </lineage>
</organism>
<dbReference type="AlphaFoldDB" id="A0A1G8R120"/>
<keyword evidence="3" id="KW-1185">Reference proteome</keyword>
<keyword evidence="1" id="KW-0472">Membrane</keyword>
<feature type="transmembrane region" description="Helical" evidence="1">
    <location>
        <begin position="6"/>
        <end position="25"/>
    </location>
</feature>
<dbReference type="EMBL" id="FNEV01000002">
    <property type="protein sequence ID" value="SDJ10100.1"/>
    <property type="molecule type" value="Genomic_DNA"/>
</dbReference>
<gene>
    <name evidence="2" type="ORF">SAMN04490247_0724</name>
</gene>
<proteinExistence type="predicted"/>
<dbReference type="Proteomes" id="UP000199225">
    <property type="component" value="Unassembled WGS sequence"/>
</dbReference>
<protein>
    <submittedName>
        <fullName evidence="2">Uncharacterized protein</fullName>
    </submittedName>
</protein>
<name>A0A1G8R120_9BACI</name>
<evidence type="ECO:0000313" key="3">
    <source>
        <dbReference type="Proteomes" id="UP000199225"/>
    </source>
</evidence>